<evidence type="ECO:0000256" key="3">
    <source>
        <dbReference type="ARBA" id="ARBA00006846"/>
    </source>
</evidence>
<dbReference type="CDD" id="cd00074">
    <property type="entry name" value="HFD_H2A"/>
    <property type="match status" value="1"/>
</dbReference>
<feature type="coiled-coil region" evidence="7">
    <location>
        <begin position="305"/>
        <end position="332"/>
    </location>
</feature>
<evidence type="ECO:0000256" key="8">
    <source>
        <dbReference type="SAM" id="MobiDB-lite"/>
    </source>
</evidence>
<dbReference type="PANTHER" id="PTHR23430">
    <property type="entry name" value="HISTONE H2A"/>
    <property type="match status" value="1"/>
</dbReference>
<dbReference type="PROSITE" id="PS00046">
    <property type="entry name" value="HISTONE_H2A"/>
    <property type="match status" value="1"/>
</dbReference>
<dbReference type="GO" id="GO:0046982">
    <property type="term" value="F:protein heterodimerization activity"/>
    <property type="evidence" value="ECO:0007669"/>
    <property type="project" value="InterPro"/>
</dbReference>
<dbReference type="GO" id="GO:0003677">
    <property type="term" value="F:DNA binding"/>
    <property type="evidence" value="ECO:0007669"/>
    <property type="project" value="InterPro"/>
</dbReference>
<evidence type="ECO:0000313" key="10">
    <source>
        <dbReference type="EMBL" id="CAD9311605.1"/>
    </source>
</evidence>
<dbReference type="SMART" id="SM00414">
    <property type="entry name" value="H2A"/>
    <property type="match status" value="1"/>
</dbReference>
<gene>
    <name evidence="10" type="ORF">GOCE00092_LOCUS27343</name>
</gene>
<keyword evidence="6" id="KW-0539">Nucleus</keyword>
<evidence type="ECO:0000256" key="1">
    <source>
        <dbReference type="ARBA" id="ARBA00004123"/>
    </source>
</evidence>
<keyword evidence="5" id="KW-0158">Chromosome</keyword>
<dbReference type="Gene3D" id="1.10.20.10">
    <property type="entry name" value="Histone, subunit A"/>
    <property type="match status" value="2"/>
</dbReference>
<dbReference type="InterPro" id="IPR002119">
    <property type="entry name" value="Histone_H2A"/>
</dbReference>
<feature type="chain" id="PRO_5031027775" description="Histone H2A" evidence="9">
    <location>
        <begin position="21"/>
        <end position="471"/>
    </location>
</feature>
<evidence type="ECO:0000256" key="9">
    <source>
        <dbReference type="SAM" id="SignalP"/>
    </source>
</evidence>
<comment type="similarity">
    <text evidence="3">Belongs to the histone H2B family.</text>
</comment>
<feature type="region of interest" description="Disordered" evidence="8">
    <location>
        <begin position="349"/>
        <end position="370"/>
    </location>
</feature>
<dbReference type="InterPro" id="IPR032458">
    <property type="entry name" value="Histone_H2A_CS"/>
</dbReference>
<keyword evidence="9" id="KW-0732">Signal</keyword>
<dbReference type="SMART" id="SM00427">
    <property type="entry name" value="H2B"/>
    <property type="match status" value="1"/>
</dbReference>
<organism evidence="10">
    <name type="scientific">Grammatophora oceanica</name>
    <dbReference type="NCBI Taxonomy" id="210454"/>
    <lineage>
        <taxon>Eukaryota</taxon>
        <taxon>Sar</taxon>
        <taxon>Stramenopiles</taxon>
        <taxon>Ochrophyta</taxon>
        <taxon>Bacillariophyta</taxon>
        <taxon>Fragilariophyceae</taxon>
        <taxon>Fragilariophycidae</taxon>
        <taxon>Rhabdonematales</taxon>
        <taxon>Grammatophoraceae</taxon>
        <taxon>Grammatophora</taxon>
    </lineage>
</organism>
<comment type="subcellular location">
    <subcellularLocation>
        <location evidence="2">Chromosome</location>
    </subcellularLocation>
    <subcellularLocation>
        <location evidence="1">Nucleus</location>
    </subcellularLocation>
</comment>
<dbReference type="PRINTS" id="PR00620">
    <property type="entry name" value="HISTONEH2A"/>
</dbReference>
<dbReference type="GO" id="GO:0030527">
    <property type="term" value="F:structural constituent of chromatin"/>
    <property type="evidence" value="ECO:0007669"/>
    <property type="project" value="InterPro"/>
</dbReference>
<evidence type="ECO:0000256" key="5">
    <source>
        <dbReference type="ARBA" id="ARBA00022454"/>
    </source>
</evidence>
<protein>
    <recommendedName>
        <fullName evidence="11">Histone H2A</fullName>
    </recommendedName>
</protein>
<dbReference type="AlphaFoldDB" id="A0A7S1VWK5"/>
<evidence type="ECO:0000256" key="2">
    <source>
        <dbReference type="ARBA" id="ARBA00004286"/>
    </source>
</evidence>
<evidence type="ECO:0000256" key="4">
    <source>
        <dbReference type="ARBA" id="ARBA00010691"/>
    </source>
</evidence>
<reference evidence="10" key="1">
    <citation type="submission" date="2021-01" db="EMBL/GenBank/DDBJ databases">
        <authorList>
            <person name="Corre E."/>
            <person name="Pelletier E."/>
            <person name="Niang G."/>
            <person name="Scheremetjew M."/>
            <person name="Finn R."/>
            <person name="Kale V."/>
            <person name="Holt S."/>
            <person name="Cochrane G."/>
            <person name="Meng A."/>
            <person name="Brown T."/>
            <person name="Cohen L."/>
        </authorList>
    </citation>
    <scope>NUCLEOTIDE SEQUENCE</scope>
    <source>
        <strain evidence="10">CCMP 410</strain>
    </source>
</reference>
<dbReference type="InterPro" id="IPR000558">
    <property type="entry name" value="Histone_H2B"/>
</dbReference>
<dbReference type="SUPFAM" id="SSF47113">
    <property type="entry name" value="Histone-fold"/>
    <property type="match status" value="2"/>
</dbReference>
<evidence type="ECO:0008006" key="11">
    <source>
        <dbReference type="Google" id="ProtNLM"/>
    </source>
</evidence>
<keyword evidence="7" id="KW-0175">Coiled coil</keyword>
<sequence length="471" mass="51726">MFKWTKLFFLLLAGFHQLVAVSGHGKPKLLFDKKSLDVKKLLLGEKYGVEPKKDADSSLALALQLLCGYLTERATLVDGLGEGDLDALIGTDEDLSTMFVEVPMAGNVQGLFESDEDVADFMMELVPILKNVDDTEAARMNELLFFVFDRIGAELTGMNKDKIDKEDVKTVVLTMIPATILDDMMDDVFTPLVGKHDKKEDKKDGEQTASEKAGLVFPVSLVEQYLNEGSFATTIEAEVPVYLAAVLEYLCGEILKLAGEEALANNNNDKSRISLRHISVALKNDAGFNALIDVLENPDTIKNPYNEAIFEMKQKQAALEAAREAAAREKARKNLDSRTKVLSTSLSFQLDPAQAEEPQPTNRLLGRSNKKEESVTATYATAIYHVLKQEQVHPDLEISNVALIEVDDFLGAVFERIATDAGTLVEYNTNSESMTTFDIEYTALARLGGLADNANGKANTAVMNLRHSSGC</sequence>
<name>A0A7S1VWK5_9STRA</name>
<evidence type="ECO:0000256" key="6">
    <source>
        <dbReference type="ARBA" id="ARBA00023242"/>
    </source>
</evidence>
<accession>A0A7S1VWK5</accession>
<evidence type="ECO:0000256" key="7">
    <source>
        <dbReference type="SAM" id="Coils"/>
    </source>
</evidence>
<dbReference type="InterPro" id="IPR009072">
    <property type="entry name" value="Histone-fold"/>
</dbReference>
<feature type="signal peptide" evidence="9">
    <location>
        <begin position="1"/>
        <end position="20"/>
    </location>
</feature>
<dbReference type="EMBL" id="HBGK01051947">
    <property type="protein sequence ID" value="CAD9311605.1"/>
    <property type="molecule type" value="Transcribed_RNA"/>
</dbReference>
<comment type="similarity">
    <text evidence="4">Belongs to the histone H2A family.</text>
</comment>
<proteinExistence type="inferred from homology"/>
<dbReference type="GO" id="GO:0000786">
    <property type="term" value="C:nucleosome"/>
    <property type="evidence" value="ECO:0007669"/>
    <property type="project" value="InterPro"/>
</dbReference>
<dbReference type="GO" id="GO:0005634">
    <property type="term" value="C:nucleus"/>
    <property type="evidence" value="ECO:0007669"/>
    <property type="project" value="UniProtKB-SubCell"/>
</dbReference>